<proteinExistence type="predicted"/>
<dbReference type="AlphaFoldDB" id="A0A2Z6NLM3"/>
<name>A0A2Z6NLM3_TRISU</name>
<dbReference type="Proteomes" id="UP000242715">
    <property type="component" value="Unassembled WGS sequence"/>
</dbReference>
<reference evidence="2" key="1">
    <citation type="journal article" date="2017" name="Front. Plant Sci.">
        <title>Climate Clever Clovers: New Paradigm to Reduce the Environmental Footprint of Ruminants by Breeding Low Methanogenic Forages Utilizing Haplotype Variation.</title>
        <authorList>
            <person name="Kaur P."/>
            <person name="Appels R."/>
            <person name="Bayer P.E."/>
            <person name="Keeble-Gagnere G."/>
            <person name="Wang J."/>
            <person name="Hirakawa H."/>
            <person name="Shirasawa K."/>
            <person name="Vercoe P."/>
            <person name="Stefanova K."/>
            <person name="Durmic Z."/>
            <person name="Nichols P."/>
            <person name="Revell C."/>
            <person name="Isobe S.N."/>
            <person name="Edwards D."/>
            <person name="Erskine W."/>
        </authorList>
    </citation>
    <scope>NUCLEOTIDE SEQUENCE [LARGE SCALE GENOMIC DNA]</scope>
    <source>
        <strain evidence="2">cv. Daliak</strain>
    </source>
</reference>
<evidence type="ECO:0000313" key="2">
    <source>
        <dbReference type="Proteomes" id="UP000242715"/>
    </source>
</evidence>
<gene>
    <name evidence="1" type="ORF">TSUD_103740</name>
</gene>
<sequence length="78" mass="8651">MPRHTFHLPSHSRLSYVAGGASVSGCLCPVFIDCVMKIVLPSELCDEDCPRSEPLVAVMATRAFPNIITNLFMLFFSY</sequence>
<evidence type="ECO:0000313" key="1">
    <source>
        <dbReference type="EMBL" id="GAU32529.1"/>
    </source>
</evidence>
<accession>A0A2Z6NLM3</accession>
<protein>
    <submittedName>
        <fullName evidence="1">Uncharacterized protein</fullName>
    </submittedName>
</protein>
<dbReference type="EMBL" id="DF973495">
    <property type="protein sequence ID" value="GAU32529.1"/>
    <property type="molecule type" value="Genomic_DNA"/>
</dbReference>
<organism evidence="1 2">
    <name type="scientific">Trifolium subterraneum</name>
    <name type="common">Subterranean clover</name>
    <dbReference type="NCBI Taxonomy" id="3900"/>
    <lineage>
        <taxon>Eukaryota</taxon>
        <taxon>Viridiplantae</taxon>
        <taxon>Streptophyta</taxon>
        <taxon>Embryophyta</taxon>
        <taxon>Tracheophyta</taxon>
        <taxon>Spermatophyta</taxon>
        <taxon>Magnoliopsida</taxon>
        <taxon>eudicotyledons</taxon>
        <taxon>Gunneridae</taxon>
        <taxon>Pentapetalae</taxon>
        <taxon>rosids</taxon>
        <taxon>fabids</taxon>
        <taxon>Fabales</taxon>
        <taxon>Fabaceae</taxon>
        <taxon>Papilionoideae</taxon>
        <taxon>50 kb inversion clade</taxon>
        <taxon>NPAAA clade</taxon>
        <taxon>Hologalegina</taxon>
        <taxon>IRL clade</taxon>
        <taxon>Trifolieae</taxon>
        <taxon>Trifolium</taxon>
    </lineage>
</organism>
<keyword evidence="2" id="KW-1185">Reference proteome</keyword>
<dbReference type="PROSITE" id="PS51257">
    <property type="entry name" value="PROKAR_LIPOPROTEIN"/>
    <property type="match status" value="1"/>
</dbReference>